<reference evidence="1 2" key="1">
    <citation type="submission" date="2018-06" db="EMBL/GenBank/DDBJ databases">
        <title>Spirosoma sp. HMF3257 Genome sequencing and assembly.</title>
        <authorList>
            <person name="Kang H."/>
            <person name="Cha I."/>
            <person name="Kim H."/>
            <person name="Kang J."/>
            <person name="Joh K."/>
        </authorList>
    </citation>
    <scope>NUCLEOTIDE SEQUENCE [LARGE SCALE GENOMIC DNA]</scope>
    <source>
        <strain evidence="1 2">HMF3257</strain>
    </source>
</reference>
<keyword evidence="2" id="KW-1185">Reference proteome</keyword>
<name>A0A327NTV4_9BACT</name>
<dbReference type="Proteomes" id="UP000249016">
    <property type="component" value="Unassembled WGS sequence"/>
</dbReference>
<dbReference type="AlphaFoldDB" id="A0A327NTV4"/>
<dbReference type="Gene3D" id="2.60.40.10">
    <property type="entry name" value="Immunoglobulins"/>
    <property type="match status" value="1"/>
</dbReference>
<gene>
    <name evidence="1" type="ORF">HMF3257_34975</name>
</gene>
<proteinExistence type="predicted"/>
<dbReference type="SUPFAM" id="SSF49299">
    <property type="entry name" value="PKD domain"/>
    <property type="match status" value="1"/>
</dbReference>
<dbReference type="Pfam" id="PF22352">
    <property type="entry name" value="K319L-like_PKD"/>
    <property type="match status" value="1"/>
</dbReference>
<protein>
    <submittedName>
        <fullName evidence="1">Uncharacterized protein</fullName>
    </submittedName>
</protein>
<dbReference type="InterPro" id="IPR011050">
    <property type="entry name" value="Pectin_lyase_fold/virulence"/>
</dbReference>
<dbReference type="OrthoDB" id="1466733at2"/>
<accession>A0A327NTV4</accession>
<organism evidence="1 2">
    <name type="scientific">Spirosoma telluris</name>
    <dbReference type="NCBI Taxonomy" id="2183553"/>
    <lineage>
        <taxon>Bacteria</taxon>
        <taxon>Pseudomonadati</taxon>
        <taxon>Bacteroidota</taxon>
        <taxon>Cytophagia</taxon>
        <taxon>Cytophagales</taxon>
        <taxon>Cytophagaceae</taxon>
        <taxon>Spirosoma</taxon>
    </lineage>
</organism>
<comment type="caution">
    <text evidence="1">The sequence shown here is derived from an EMBL/GenBank/DDBJ whole genome shotgun (WGS) entry which is preliminary data.</text>
</comment>
<dbReference type="RefSeq" id="WP_111349257.1">
    <property type="nucleotide sequence ID" value="NZ_QLII01000001.1"/>
</dbReference>
<dbReference type="Gene3D" id="2.160.20.10">
    <property type="entry name" value="Single-stranded right-handed beta-helix, Pectin lyase-like"/>
    <property type="match status" value="1"/>
</dbReference>
<dbReference type="InterPro" id="IPR013783">
    <property type="entry name" value="Ig-like_fold"/>
</dbReference>
<evidence type="ECO:0000313" key="1">
    <source>
        <dbReference type="EMBL" id="RAI78003.1"/>
    </source>
</evidence>
<dbReference type="InterPro" id="IPR012334">
    <property type="entry name" value="Pectin_lyas_fold"/>
</dbReference>
<dbReference type="EMBL" id="QLII01000001">
    <property type="protein sequence ID" value="RAI78003.1"/>
    <property type="molecule type" value="Genomic_DNA"/>
</dbReference>
<evidence type="ECO:0000313" key="2">
    <source>
        <dbReference type="Proteomes" id="UP000249016"/>
    </source>
</evidence>
<dbReference type="SUPFAM" id="SSF51126">
    <property type="entry name" value="Pectin lyase-like"/>
    <property type="match status" value="1"/>
</dbReference>
<sequence length="491" mass="51931">MLINKILVAAIAATVLVSGCKKEPDPTPTTGTLTADAGINQTAQVGATVTLDGSASKDSENQPFTYQWVVAQKPTSSTVVLRNATTAKPSFMPDLAGEYEIEVTISNSKASSKDKVIIMVTPALVSPLKEQIVETTVLEDRIEDPTVPDYVVDKKLDVKAQLTLKPGVVIAFARDAQFNVTNDGGILIAKGEADRKIRFVGKEAVKGSWQGLWISSESSANVLENVEILHGGGREVYLSAKAGLTLSGKAQLSIKNSLVSQSAGYGLHAGDGSTLREFTTNTFSNNTESGAYVSADNVKTLDSLSVFSSNNGRNVIEVLKSTLSTKTTETVWKGFADKTPYRILTNLGVQTGLRLNPGVTLQLSNDVSILVDSKGYLTAVGTATKPITISGVDAGAGQWRGLHFSYSASLSNKLDYVNISGGGSSQLVSGQKTNIAISGSTTRFSIKNSIISQSAGYGLFVTYEARNQLNADAATANKFENNVQGSILIEK</sequence>
<dbReference type="InterPro" id="IPR035986">
    <property type="entry name" value="PKD_dom_sf"/>
</dbReference>
<dbReference type="PROSITE" id="PS51257">
    <property type="entry name" value="PROKAR_LIPOPROTEIN"/>
    <property type="match status" value="1"/>
</dbReference>